<feature type="domain" description="CRISPR type III-associated protein" evidence="2">
    <location>
        <begin position="9"/>
        <end position="278"/>
    </location>
</feature>
<comment type="caution">
    <text evidence="3">The sequence shown here is derived from an EMBL/GenBank/DDBJ whole genome shotgun (WGS) entry which is preliminary data.</text>
</comment>
<reference evidence="3" key="2">
    <citation type="journal article" date="2022" name="Microbiol. Resour. Announc.">
        <title>Metagenome Sequencing to Explore Phylogenomics of Terrestrial Cyanobacteria.</title>
        <authorList>
            <person name="Ward R.D."/>
            <person name="Stajich J.E."/>
            <person name="Johansen J.R."/>
            <person name="Huntemann M."/>
            <person name="Clum A."/>
            <person name="Foster B."/>
            <person name="Foster B."/>
            <person name="Roux S."/>
            <person name="Palaniappan K."/>
            <person name="Varghese N."/>
            <person name="Mukherjee S."/>
            <person name="Reddy T.B.K."/>
            <person name="Daum C."/>
            <person name="Copeland A."/>
            <person name="Chen I.A."/>
            <person name="Ivanova N.N."/>
            <person name="Kyrpides N.C."/>
            <person name="Shapiro N."/>
            <person name="Eloe-Fadrosh E.A."/>
            <person name="Pietrasiak N."/>
        </authorList>
    </citation>
    <scope>NUCLEOTIDE SEQUENCE</scope>
    <source>
        <strain evidence="3">GSE-NOS-MK-12-04C</strain>
    </source>
</reference>
<organism evidence="3 4">
    <name type="scientific">Cyanomargarita calcarea GSE-NOS-MK-12-04C</name>
    <dbReference type="NCBI Taxonomy" id="2839659"/>
    <lineage>
        <taxon>Bacteria</taxon>
        <taxon>Bacillati</taxon>
        <taxon>Cyanobacteriota</taxon>
        <taxon>Cyanophyceae</taxon>
        <taxon>Nostocales</taxon>
        <taxon>Cyanomargaritaceae</taxon>
        <taxon>Cyanomargarita</taxon>
    </lineage>
</organism>
<name>A0A951USC3_9CYAN</name>
<dbReference type="Pfam" id="PF03787">
    <property type="entry name" value="RAMPs"/>
    <property type="match status" value="1"/>
</dbReference>
<evidence type="ECO:0000259" key="2">
    <source>
        <dbReference type="Pfam" id="PF03787"/>
    </source>
</evidence>
<reference evidence="3" key="1">
    <citation type="submission" date="2021-05" db="EMBL/GenBank/DDBJ databases">
        <authorList>
            <person name="Pietrasiak N."/>
            <person name="Ward R."/>
            <person name="Stajich J.E."/>
            <person name="Kurbessoian T."/>
        </authorList>
    </citation>
    <scope>NUCLEOTIDE SEQUENCE</scope>
    <source>
        <strain evidence="3">GSE-NOS-MK-12-04C</strain>
    </source>
</reference>
<protein>
    <submittedName>
        <fullName evidence="3">Type III-B CRISPR module RAMP protein Cmr4</fullName>
    </submittedName>
</protein>
<accession>A0A951USC3</accession>
<dbReference type="Proteomes" id="UP000729701">
    <property type="component" value="Unassembled WGS sequence"/>
</dbReference>
<evidence type="ECO:0000256" key="1">
    <source>
        <dbReference type="ARBA" id="ARBA00023118"/>
    </source>
</evidence>
<dbReference type="GO" id="GO:0051607">
    <property type="term" value="P:defense response to virus"/>
    <property type="evidence" value="ECO:0007669"/>
    <property type="project" value="UniProtKB-KW"/>
</dbReference>
<proteinExistence type="predicted"/>
<dbReference type="NCBIfam" id="TIGR02580">
    <property type="entry name" value="cas_RAMP_Cmr4"/>
    <property type="match status" value="1"/>
</dbReference>
<evidence type="ECO:0000313" key="4">
    <source>
        <dbReference type="Proteomes" id="UP000729701"/>
    </source>
</evidence>
<dbReference type="InterPro" id="IPR005537">
    <property type="entry name" value="RAMP_III_fam"/>
</dbReference>
<dbReference type="EMBL" id="JAHHGZ010000005">
    <property type="protein sequence ID" value="MBW4667106.1"/>
    <property type="molecule type" value="Genomic_DNA"/>
</dbReference>
<gene>
    <name evidence="3" type="primary">cmr4</name>
    <name evidence="3" type="ORF">KME60_06570</name>
</gene>
<dbReference type="PANTHER" id="PTHR36700:SF1">
    <property type="entry name" value="CRISPR SYSTEM CMR SUBUNIT CMR4"/>
    <property type="match status" value="1"/>
</dbReference>
<evidence type="ECO:0000313" key="3">
    <source>
        <dbReference type="EMBL" id="MBW4667106.1"/>
    </source>
</evidence>
<keyword evidence="1" id="KW-0051">Antiviral defense</keyword>
<dbReference type="PANTHER" id="PTHR36700">
    <property type="entry name" value="CRISPR SYSTEM CMR SUBUNIT CMR4"/>
    <property type="match status" value="1"/>
</dbReference>
<sequence>MNYLTYTYLLTPLHTGASTQAGNLLGIAREAQTEFPYIPSSSIRGKIRSLLESNPSIQAEAGSFFGERIKNGNQPTEGEVWFADATLLFFPIASFSHQYVWVTCPLWLSRWNRWLRNQYVTQLIEECKSQLQNTSKKVVASVKGKQVFLQGAILKEEEISQLDAKANYWDAFKEIPDGNGILNLKEKLVILADQDCAALVEIGLQREVRIALKTDEKIVDGGSFRSEEAIPSETVLFFPWGMKPNKDETPTQTVREFLSEVLNDRLQFGGLEGLGRGWTENKTVPIK</sequence>
<dbReference type="AlphaFoldDB" id="A0A951USC3"/>
<dbReference type="InterPro" id="IPR013410">
    <property type="entry name" value="CRISPR-assoc_RAMP_Cmr4"/>
</dbReference>